<protein>
    <submittedName>
        <fullName evidence="2">SNF1-interacting protein</fullName>
    </submittedName>
</protein>
<accession>A0A7J7ILF8</accession>
<evidence type="ECO:0000313" key="3">
    <source>
        <dbReference type="Proteomes" id="UP000530660"/>
    </source>
</evidence>
<comment type="caution">
    <text evidence="2">The sequence shown here is derived from an EMBL/GenBank/DDBJ whole genome shotgun (WGS) entry which is preliminary data.</text>
</comment>
<evidence type="ECO:0000256" key="1">
    <source>
        <dbReference type="SAM" id="MobiDB-lite"/>
    </source>
</evidence>
<evidence type="ECO:0000313" key="2">
    <source>
        <dbReference type="EMBL" id="KAF6003529.1"/>
    </source>
</evidence>
<organism evidence="2 3">
    <name type="scientific">Cyanidiococcus yangmingshanensis</name>
    <dbReference type="NCBI Taxonomy" id="2690220"/>
    <lineage>
        <taxon>Eukaryota</taxon>
        <taxon>Rhodophyta</taxon>
        <taxon>Bangiophyceae</taxon>
        <taxon>Cyanidiales</taxon>
        <taxon>Cyanidiaceae</taxon>
        <taxon>Cyanidiococcus</taxon>
    </lineage>
</organism>
<gene>
    <name evidence="2" type="primary">SIP5</name>
    <name evidence="2" type="ORF">F1559_001864</name>
</gene>
<dbReference type="AlphaFoldDB" id="A0A7J7ILF8"/>
<name>A0A7J7ILF8_9RHOD</name>
<dbReference type="EMBL" id="VWRR01000006">
    <property type="protein sequence ID" value="KAF6003529.1"/>
    <property type="molecule type" value="Genomic_DNA"/>
</dbReference>
<dbReference type="Proteomes" id="UP000530660">
    <property type="component" value="Unassembled WGS sequence"/>
</dbReference>
<sequence>MRIEKCISTLKAVVAAATRERVALWLGFGGETRAKENVLRGDSDWRASLAEPTDDLHELMNISLARRKAYLSIRRSRSSPTLRMTTDTLHVSETCGLHILHDDHHPWNSDKSALDTHRDTVAIEEEPSRAKMYQSAEFGGHQEAPRDLRKAEFDRQPPAQDLTNAAGECEAVTPLEENLIDFESSFAPSSLSSGSWLRVPDDPQRILCDRDPLSPKRRRSARRASVTFKCRASSNRELYASGNSCNSKRRNESSQ</sequence>
<keyword evidence="3" id="KW-1185">Reference proteome</keyword>
<proteinExistence type="predicted"/>
<reference evidence="2 3" key="1">
    <citation type="journal article" date="2020" name="J. Phycol.">
        <title>Comparative genome analysis reveals Cyanidiococcus gen. nov., a new extremophilic red algal genus sister to Cyanidioschyzon (Cyanidioschyzonaceae, Rhodophyta).</title>
        <authorList>
            <person name="Liu S.-L."/>
            <person name="Chiang Y.-R."/>
            <person name="Yoon H.S."/>
            <person name="Fu H.-Y."/>
        </authorList>
    </citation>
    <scope>NUCLEOTIDE SEQUENCE [LARGE SCALE GENOMIC DNA]</scope>
    <source>
        <strain evidence="2 3">THAL066</strain>
    </source>
</reference>
<feature type="region of interest" description="Disordered" evidence="1">
    <location>
        <begin position="207"/>
        <end position="226"/>
    </location>
</feature>